<evidence type="ECO:0000256" key="1">
    <source>
        <dbReference type="ARBA" id="ARBA00023002"/>
    </source>
</evidence>
<dbReference type="InterPro" id="IPR043143">
    <property type="entry name" value="Mal/L-sulf/L-lact_DH-like_NADP"/>
</dbReference>
<keyword evidence="3" id="KW-1185">Reference proteome</keyword>
<dbReference type="Pfam" id="PF02615">
    <property type="entry name" value="Ldh_2"/>
    <property type="match status" value="1"/>
</dbReference>
<dbReference type="Gene3D" id="3.30.1370.60">
    <property type="entry name" value="Hypothetical oxidoreductase yiak, domain 2"/>
    <property type="match status" value="1"/>
</dbReference>
<dbReference type="SUPFAM" id="SSF89733">
    <property type="entry name" value="L-sulfolactate dehydrogenase-like"/>
    <property type="match status" value="1"/>
</dbReference>
<dbReference type="InterPro" id="IPR003767">
    <property type="entry name" value="Malate/L-lactate_DH-like"/>
</dbReference>
<organism evidence="2 3">
    <name type="scientific">Oceanobacillus jeddahense</name>
    <dbReference type="NCBI Taxonomy" id="1462527"/>
    <lineage>
        <taxon>Bacteria</taxon>
        <taxon>Bacillati</taxon>
        <taxon>Bacillota</taxon>
        <taxon>Bacilli</taxon>
        <taxon>Bacillales</taxon>
        <taxon>Bacillaceae</taxon>
        <taxon>Oceanobacillus</taxon>
    </lineage>
</organism>
<dbReference type="PANTHER" id="PTHR11091:SF3">
    <property type="entry name" value="2,3-DIKETO-L-GULONATE REDUCTASE"/>
    <property type="match status" value="1"/>
</dbReference>
<evidence type="ECO:0000313" key="3">
    <source>
        <dbReference type="Proteomes" id="UP001059773"/>
    </source>
</evidence>
<proteinExistence type="predicted"/>
<sequence length="339" mass="38095">MRVDIDRLEFFMYRLLIGAGLNENNATNVANVYRRATLRDVGHHDIHDLPKRLKALHEESVKANPKMERTENYQAMENYNGDNGLGELCAHFIMSRSKELANIYGISLCSIFNSNHFLSAQPYVEESAEDGYLSIIYSSTQPVMGWPNSKEKVIGNNPIGFGVIGKRSSIILDISMAYFSVGGLLSAEEGNKELPKHTAVNDLGNYTSNPSEALKGGSLPIGKHKGFGLAILGELLTSVLNGGTTIEEKSKMKELFGEHLHTQTIITIKQDGFINQETYKERVDQLQEFIKNKDRSIRLPGERSLSNKARIEQNGILLKEDLKIELNHWARIFNMQDRI</sequence>
<dbReference type="Proteomes" id="UP001059773">
    <property type="component" value="Chromosome"/>
</dbReference>
<dbReference type="Gene3D" id="1.10.1530.10">
    <property type="match status" value="1"/>
</dbReference>
<dbReference type="EMBL" id="CP101914">
    <property type="protein sequence ID" value="UUI02474.1"/>
    <property type="molecule type" value="Genomic_DNA"/>
</dbReference>
<name>A0ABY5JQE2_9BACI</name>
<gene>
    <name evidence="2" type="ORF">NP439_20925</name>
</gene>
<dbReference type="InterPro" id="IPR036111">
    <property type="entry name" value="Mal/L-sulfo/L-lacto_DH-like_sf"/>
</dbReference>
<keyword evidence="1" id="KW-0560">Oxidoreductase</keyword>
<reference evidence="2" key="1">
    <citation type="submission" date="2022-07" db="EMBL/GenBank/DDBJ databases">
        <title>FELIX.</title>
        <authorList>
            <person name="Wan K.H."/>
            <person name="Park S."/>
            <person name="Lawrence Q."/>
            <person name="Eichenberger J.P."/>
            <person name="Booth B.W."/>
            <person name="Piaggio A.J."/>
            <person name="Chandler J.C."/>
            <person name="Franklin A.B."/>
            <person name="Celniker S.E."/>
        </authorList>
    </citation>
    <scope>NUCLEOTIDE SEQUENCE</scope>
    <source>
        <strain evidence="2">QA-1986 374</strain>
    </source>
</reference>
<dbReference type="RefSeq" id="WP_256707708.1">
    <property type="nucleotide sequence ID" value="NZ_CP101914.1"/>
</dbReference>
<evidence type="ECO:0000313" key="2">
    <source>
        <dbReference type="EMBL" id="UUI02474.1"/>
    </source>
</evidence>
<protein>
    <submittedName>
        <fullName evidence="2">Ldh family oxidoreductase</fullName>
    </submittedName>
</protein>
<dbReference type="InterPro" id="IPR043144">
    <property type="entry name" value="Mal/L-sulf/L-lact_DH-like_ah"/>
</dbReference>
<accession>A0ABY5JQE2</accession>
<dbReference type="PANTHER" id="PTHR11091">
    <property type="entry name" value="OXIDOREDUCTASE-RELATED"/>
    <property type="match status" value="1"/>
</dbReference>